<dbReference type="OrthoDB" id="677398at2"/>
<proteinExistence type="predicted"/>
<gene>
    <name evidence="2" type="ORF">FPE01S_02_06520</name>
</gene>
<sequence>MKPFNRLAALLFIQIALISSYGLSQSRPNIFVVSREKKKKPDFTADYILARAYINALHAPGKFVVIRASSSEAAARKIEKIMRHRKTNIGSLWFDSHGHYGDRYASFTIGRDKFSWHNIGDTNCTRHLKRIARYCDERTRVGLGACYAGADYTFPATDTSEAVPMRGDSLLAGLGNVFSQTPIYGSKSWVMARPGMFTRKYGLVGNMPQRRYKDVVFTPVWESMGQWTVYHPKADTCIPAATVSITRWGDIRVQEDYNSHPQNAKKINRKKASLQPGLARFK</sequence>
<evidence type="ECO:0000256" key="1">
    <source>
        <dbReference type="SAM" id="MobiDB-lite"/>
    </source>
</evidence>
<dbReference type="RefSeq" id="WP_046369405.1">
    <property type="nucleotide sequence ID" value="NZ_BBWV01000002.1"/>
</dbReference>
<evidence type="ECO:0000313" key="2">
    <source>
        <dbReference type="EMBL" id="GAO43547.1"/>
    </source>
</evidence>
<organism evidence="2 3">
    <name type="scientific">Flavihumibacter petaseus NBRC 106054</name>
    <dbReference type="NCBI Taxonomy" id="1220578"/>
    <lineage>
        <taxon>Bacteria</taxon>
        <taxon>Pseudomonadati</taxon>
        <taxon>Bacteroidota</taxon>
        <taxon>Chitinophagia</taxon>
        <taxon>Chitinophagales</taxon>
        <taxon>Chitinophagaceae</taxon>
        <taxon>Flavihumibacter</taxon>
    </lineage>
</organism>
<evidence type="ECO:0000313" key="3">
    <source>
        <dbReference type="Proteomes" id="UP000033121"/>
    </source>
</evidence>
<reference evidence="2 3" key="1">
    <citation type="submission" date="2015-04" db="EMBL/GenBank/DDBJ databases">
        <title>Whole genome shotgun sequence of Flavihumibacter petaseus NBRC 106054.</title>
        <authorList>
            <person name="Miyazawa S."/>
            <person name="Hosoyama A."/>
            <person name="Hashimoto M."/>
            <person name="Noguchi M."/>
            <person name="Tsuchikane K."/>
            <person name="Ohji S."/>
            <person name="Yamazoe A."/>
            <person name="Ichikawa N."/>
            <person name="Kimura A."/>
            <person name="Fujita N."/>
        </authorList>
    </citation>
    <scope>NUCLEOTIDE SEQUENCE [LARGE SCALE GENOMIC DNA]</scope>
    <source>
        <strain evidence="2 3">NBRC 106054</strain>
    </source>
</reference>
<dbReference type="EMBL" id="BBWV01000002">
    <property type="protein sequence ID" value="GAO43547.1"/>
    <property type="molecule type" value="Genomic_DNA"/>
</dbReference>
<dbReference type="Proteomes" id="UP000033121">
    <property type="component" value="Unassembled WGS sequence"/>
</dbReference>
<comment type="caution">
    <text evidence="2">The sequence shown here is derived from an EMBL/GenBank/DDBJ whole genome shotgun (WGS) entry which is preliminary data.</text>
</comment>
<keyword evidence="3" id="KW-1185">Reference proteome</keyword>
<dbReference type="AlphaFoldDB" id="A0A0E9N0L6"/>
<protein>
    <submittedName>
        <fullName evidence="2">Uncharacterized protein</fullName>
    </submittedName>
</protein>
<dbReference type="STRING" id="1220578.FPE01S_02_06520"/>
<accession>A0A0E9N0L6</accession>
<feature type="region of interest" description="Disordered" evidence="1">
    <location>
        <begin position="259"/>
        <end position="282"/>
    </location>
</feature>
<name>A0A0E9N0L6_9BACT</name>